<evidence type="ECO:0000256" key="4">
    <source>
        <dbReference type="PIRSR" id="PIRSR606710-1"/>
    </source>
</evidence>
<dbReference type="InterPro" id="IPR006710">
    <property type="entry name" value="Glyco_hydro_43"/>
</dbReference>
<evidence type="ECO:0000256" key="2">
    <source>
        <dbReference type="ARBA" id="ARBA00022801"/>
    </source>
</evidence>
<dbReference type="InterPro" id="IPR051795">
    <property type="entry name" value="Glycosyl_Hydrlase_43"/>
</dbReference>
<keyword evidence="2 7" id="KW-0378">Hydrolase</keyword>
<keyword evidence="5" id="KW-0732">Signal</keyword>
<evidence type="ECO:0000313" key="8">
    <source>
        <dbReference type="Proteomes" id="UP000450161"/>
    </source>
</evidence>
<dbReference type="GO" id="GO:0004553">
    <property type="term" value="F:hydrolase activity, hydrolyzing O-glycosyl compounds"/>
    <property type="evidence" value="ECO:0007669"/>
    <property type="project" value="InterPro"/>
</dbReference>
<dbReference type="CDD" id="cd09001">
    <property type="entry name" value="GH43_FsAxh1-like"/>
    <property type="match status" value="1"/>
</dbReference>
<dbReference type="InterPro" id="IPR013320">
    <property type="entry name" value="ConA-like_dom_sf"/>
</dbReference>
<organism evidence="7 8">
    <name type="scientific">Segatella copri</name>
    <dbReference type="NCBI Taxonomy" id="165179"/>
    <lineage>
        <taxon>Bacteria</taxon>
        <taxon>Pseudomonadati</taxon>
        <taxon>Bacteroidota</taxon>
        <taxon>Bacteroidia</taxon>
        <taxon>Bacteroidales</taxon>
        <taxon>Prevotellaceae</taxon>
        <taxon>Segatella</taxon>
    </lineage>
</organism>
<feature type="active site" description="Proton acceptor" evidence="4">
    <location>
        <position position="46"/>
    </location>
</feature>
<comment type="similarity">
    <text evidence="1">Belongs to the glycosyl hydrolase 43 family.</text>
</comment>
<keyword evidence="3" id="KW-0326">Glycosidase</keyword>
<feature type="signal peptide" evidence="5">
    <location>
        <begin position="1"/>
        <end position="19"/>
    </location>
</feature>
<dbReference type="AlphaFoldDB" id="A0A6I2U226"/>
<proteinExistence type="inferred from homology"/>
<dbReference type="Gene3D" id="2.60.120.200">
    <property type="match status" value="1"/>
</dbReference>
<dbReference type="Proteomes" id="UP000450161">
    <property type="component" value="Unassembled WGS sequence"/>
</dbReference>
<evidence type="ECO:0000259" key="6">
    <source>
        <dbReference type="Pfam" id="PF17851"/>
    </source>
</evidence>
<dbReference type="PANTHER" id="PTHR42812">
    <property type="entry name" value="BETA-XYLOSIDASE"/>
    <property type="match status" value="1"/>
</dbReference>
<name>A0A6I2U226_9BACT</name>
<sequence>MMKKLIILAGLLVALQANAQNYAKQWCADNGDGTYTNPIINSDFPDPDIIRVGDTYYYVSTTMFYFPGATILKSHDLVNWEYCANPLQKIAESEPFNLQNGYNQYSKGQWAPSLKYYQGKFYLHFIAFNHEKFADGGDFLLTATDPEGEWKVQKLNGFYYDSGLLLDEATGRRFVVAGINEISVTELDENFNAIGSSKQIINKPNSGLEGSHMYHIGDYYYIYATYGGGYDHSQTIFRSKNPFGPYEEHDGLLFEKQDIHQGGLVQTQTGEWWTILFKDAGTIGRIPYLEPVVWKDGWPILGNNGIDVSKGGKSYKKPNVGKEYPKTYLPTNDGFNTDKLGMQWEWNHNPDNSAWSLTERPGFLRLYTSGIVKEGTDTKLNEFLQARNTLTQRMFGYDKEGASTSTDTYGTICLDVSHMKEGDVAGLCVFQDPHAYVAVKMIDGKKRVVYYRAPWWEPKADWQGVVDDKEHYREFSTSTASHNDKIYLRAVANFKTNKLKFYISWDNQKWYDLGKDIETEMRYTLKIFTGNRFAIFNYATQQNGGYVDVDWFSTEETVDENIFNDLTAIEQVESKTKRIVSRQFYNVSGVKLPRSQHGLNIVKTRYEDGTEKTYSFVKQ</sequence>
<dbReference type="InterPro" id="IPR023296">
    <property type="entry name" value="Glyco_hydro_beta-prop_sf"/>
</dbReference>
<gene>
    <name evidence="7" type="ORF">FYJ72_07650</name>
</gene>
<dbReference type="EMBL" id="VUNF01000012">
    <property type="protein sequence ID" value="MST77554.1"/>
    <property type="molecule type" value="Genomic_DNA"/>
</dbReference>
<evidence type="ECO:0000256" key="1">
    <source>
        <dbReference type="ARBA" id="ARBA00009865"/>
    </source>
</evidence>
<dbReference type="SUPFAM" id="SSF49899">
    <property type="entry name" value="Concanavalin A-like lectins/glucanases"/>
    <property type="match status" value="1"/>
</dbReference>
<dbReference type="InterPro" id="IPR041542">
    <property type="entry name" value="GH43_C2"/>
</dbReference>
<feature type="domain" description="Beta-xylosidase C-terminal Concanavalin A-like" evidence="6">
    <location>
        <begin position="333"/>
        <end position="553"/>
    </location>
</feature>
<dbReference type="GO" id="GO:0005975">
    <property type="term" value="P:carbohydrate metabolic process"/>
    <property type="evidence" value="ECO:0007669"/>
    <property type="project" value="InterPro"/>
</dbReference>
<feature type="active site" description="Proton donor" evidence="4">
    <location>
        <position position="209"/>
    </location>
</feature>
<comment type="caution">
    <text evidence="7">The sequence shown here is derived from an EMBL/GenBank/DDBJ whole genome shotgun (WGS) entry which is preliminary data.</text>
</comment>
<dbReference type="PANTHER" id="PTHR42812:SF12">
    <property type="entry name" value="BETA-XYLOSIDASE-RELATED"/>
    <property type="match status" value="1"/>
</dbReference>
<dbReference type="Gene3D" id="2.115.10.20">
    <property type="entry name" value="Glycosyl hydrolase domain, family 43"/>
    <property type="match status" value="1"/>
</dbReference>
<evidence type="ECO:0000313" key="7">
    <source>
        <dbReference type="EMBL" id="MST77554.1"/>
    </source>
</evidence>
<reference evidence="7 8" key="1">
    <citation type="submission" date="2019-08" db="EMBL/GenBank/DDBJ databases">
        <title>In-depth cultivation of the pig gut microbiome towards novel bacterial diversity and tailored functional studies.</title>
        <authorList>
            <person name="Wylensek D."/>
            <person name="Hitch T.C.A."/>
            <person name="Clavel T."/>
        </authorList>
    </citation>
    <scope>NUCLEOTIDE SEQUENCE [LARGE SCALE GENOMIC DNA]</scope>
    <source>
        <strain evidence="7 8">LKV-178-WT-2C</strain>
    </source>
</reference>
<evidence type="ECO:0000256" key="5">
    <source>
        <dbReference type="SAM" id="SignalP"/>
    </source>
</evidence>
<dbReference type="SUPFAM" id="SSF75005">
    <property type="entry name" value="Arabinanase/levansucrase/invertase"/>
    <property type="match status" value="1"/>
</dbReference>
<evidence type="ECO:0000256" key="3">
    <source>
        <dbReference type="ARBA" id="ARBA00023295"/>
    </source>
</evidence>
<protein>
    <submittedName>
        <fullName evidence="7">Glycosyl hydrolase 43 family protein</fullName>
    </submittedName>
</protein>
<feature type="chain" id="PRO_5026086465" evidence="5">
    <location>
        <begin position="20"/>
        <end position="619"/>
    </location>
</feature>
<dbReference type="Pfam" id="PF17851">
    <property type="entry name" value="GH43_C2"/>
    <property type="match status" value="1"/>
</dbReference>
<dbReference type="Pfam" id="PF04616">
    <property type="entry name" value="Glyco_hydro_43"/>
    <property type="match status" value="1"/>
</dbReference>
<accession>A0A6I2U226</accession>